<keyword evidence="2" id="KW-0472">Membrane</keyword>
<protein>
    <submittedName>
        <fullName evidence="3">Uncharacterized protein</fullName>
    </submittedName>
</protein>
<dbReference type="EMBL" id="JAODUP010000127">
    <property type="protein sequence ID" value="KAK2160737.1"/>
    <property type="molecule type" value="Genomic_DNA"/>
</dbReference>
<accession>A0AAD9JWQ7</accession>
<name>A0AAD9JWQ7_9ANNE</name>
<dbReference type="AlphaFoldDB" id="A0AAD9JWQ7"/>
<keyword evidence="2" id="KW-1133">Transmembrane helix</keyword>
<evidence type="ECO:0000256" key="2">
    <source>
        <dbReference type="SAM" id="Phobius"/>
    </source>
</evidence>
<evidence type="ECO:0000313" key="4">
    <source>
        <dbReference type="Proteomes" id="UP001208570"/>
    </source>
</evidence>
<keyword evidence="4" id="KW-1185">Reference proteome</keyword>
<keyword evidence="2" id="KW-0812">Transmembrane</keyword>
<organism evidence="3 4">
    <name type="scientific">Paralvinella palmiformis</name>
    <dbReference type="NCBI Taxonomy" id="53620"/>
    <lineage>
        <taxon>Eukaryota</taxon>
        <taxon>Metazoa</taxon>
        <taxon>Spiralia</taxon>
        <taxon>Lophotrochozoa</taxon>
        <taxon>Annelida</taxon>
        <taxon>Polychaeta</taxon>
        <taxon>Sedentaria</taxon>
        <taxon>Canalipalpata</taxon>
        <taxon>Terebellida</taxon>
        <taxon>Terebelliformia</taxon>
        <taxon>Alvinellidae</taxon>
        <taxon>Paralvinella</taxon>
    </lineage>
</organism>
<dbReference type="Proteomes" id="UP001208570">
    <property type="component" value="Unassembled WGS sequence"/>
</dbReference>
<feature type="compositionally biased region" description="Polar residues" evidence="1">
    <location>
        <begin position="171"/>
        <end position="182"/>
    </location>
</feature>
<gene>
    <name evidence="3" type="ORF">LSH36_127g05034</name>
</gene>
<feature type="region of interest" description="Disordered" evidence="1">
    <location>
        <begin position="160"/>
        <end position="182"/>
    </location>
</feature>
<sequence>MVASPNSIPCGYYTCDIRYEFCSTGFVTPECLSCSGICSHYRVVNDPVATERCQSLCPVTSHIPTVEHLASVEDQYGTIVNLLIALIGLVVICLLAVVGLILLKLRRRSRRRKGTFSKGQHPILYTELSFADNLQDQWTPARDDPDSRNECAGASLLSESRPLANGYGHPRSSTTSDDSNTAGSYCQRPVYPCQSMNNHGLMVAGSGCSLPFCNLSVDNCTTNIGGAQARSSGDYKDAQTIPKDGTFHTALLEYILGEGQRYPNGKQLAVLFLPSMISGVVDRHHGPLSGYPDACLEDTHFEMLIQSITPWGNSLHVPSLL</sequence>
<proteinExistence type="predicted"/>
<comment type="caution">
    <text evidence="3">The sequence shown here is derived from an EMBL/GenBank/DDBJ whole genome shotgun (WGS) entry which is preliminary data.</text>
</comment>
<evidence type="ECO:0000313" key="3">
    <source>
        <dbReference type="EMBL" id="KAK2160737.1"/>
    </source>
</evidence>
<evidence type="ECO:0000256" key="1">
    <source>
        <dbReference type="SAM" id="MobiDB-lite"/>
    </source>
</evidence>
<feature type="transmembrane region" description="Helical" evidence="2">
    <location>
        <begin position="79"/>
        <end position="103"/>
    </location>
</feature>
<reference evidence="3" key="1">
    <citation type="journal article" date="2023" name="Mol. Biol. Evol.">
        <title>Third-Generation Sequencing Reveals the Adaptive Role of the Epigenome in Three Deep-Sea Polychaetes.</title>
        <authorList>
            <person name="Perez M."/>
            <person name="Aroh O."/>
            <person name="Sun Y."/>
            <person name="Lan Y."/>
            <person name="Juniper S.K."/>
            <person name="Young C.R."/>
            <person name="Angers B."/>
            <person name="Qian P.Y."/>
        </authorList>
    </citation>
    <scope>NUCLEOTIDE SEQUENCE</scope>
    <source>
        <strain evidence="3">P08H-3</strain>
    </source>
</reference>